<dbReference type="STRING" id="104259.A0A0F7TCM0"/>
<evidence type="ECO:0008006" key="3">
    <source>
        <dbReference type="Google" id="ProtNLM"/>
    </source>
</evidence>
<reference evidence="2" key="1">
    <citation type="journal article" date="2015" name="Genome Announc.">
        <title>Draft genome sequence of the fungus Penicillium brasilianum MG11.</title>
        <authorList>
            <person name="Horn F."/>
            <person name="Linde J."/>
            <person name="Mattern D.J."/>
            <person name="Walther G."/>
            <person name="Guthke R."/>
            <person name="Brakhage A.A."/>
            <person name="Valiante V."/>
        </authorList>
    </citation>
    <scope>NUCLEOTIDE SEQUENCE [LARGE SCALE GENOMIC DNA]</scope>
    <source>
        <strain evidence="2">MG11</strain>
    </source>
</reference>
<sequence>MAAVENSTSTSQEVFEGTEGQYLLPHHVSEIDRLRRQHEYTKVCSDGNLLGFPLPESSQQLEILDSGCADGTWLLDLARDYPQKQLALHGIDIGSHLFLANPHLDLRQHDLLQSFPDSWGWKEHFDIIHQRFLVWGLKETEWPRVLKNLQSVLKPGGRIQFVECKWIFPNLWETHPEQHKLALTQIWSTKTAGMDIYIGEKLTDLLQEYGFEDITTVSYPFAYGASAKHEKDRDSSAQLWVESFRHLAGRIGEDGIPGVAKTPEEYHAFLDRLVEEIKAIGYAPELRMISGRKPL</sequence>
<dbReference type="SUPFAM" id="SSF53335">
    <property type="entry name" value="S-adenosyl-L-methionine-dependent methyltransferases"/>
    <property type="match status" value="1"/>
</dbReference>
<dbReference type="InterPro" id="IPR029063">
    <property type="entry name" value="SAM-dependent_MTases_sf"/>
</dbReference>
<dbReference type="PANTHER" id="PTHR43591">
    <property type="entry name" value="METHYLTRANSFERASE"/>
    <property type="match status" value="1"/>
</dbReference>
<dbReference type="Pfam" id="PF13489">
    <property type="entry name" value="Methyltransf_23"/>
    <property type="match status" value="1"/>
</dbReference>
<gene>
    <name evidence="1" type="ORF">PMG11_00462</name>
</gene>
<organism evidence="1 2">
    <name type="scientific">Penicillium brasilianum</name>
    <dbReference type="NCBI Taxonomy" id="104259"/>
    <lineage>
        <taxon>Eukaryota</taxon>
        <taxon>Fungi</taxon>
        <taxon>Dikarya</taxon>
        <taxon>Ascomycota</taxon>
        <taxon>Pezizomycotina</taxon>
        <taxon>Eurotiomycetes</taxon>
        <taxon>Eurotiomycetidae</taxon>
        <taxon>Eurotiales</taxon>
        <taxon>Aspergillaceae</taxon>
        <taxon>Penicillium</taxon>
    </lineage>
</organism>
<proteinExistence type="predicted"/>
<dbReference type="GO" id="GO:0008168">
    <property type="term" value="F:methyltransferase activity"/>
    <property type="evidence" value="ECO:0007669"/>
    <property type="project" value="TreeGrafter"/>
</dbReference>
<dbReference type="Gene3D" id="3.40.50.150">
    <property type="entry name" value="Vaccinia Virus protein VP39"/>
    <property type="match status" value="1"/>
</dbReference>
<protein>
    <recommendedName>
        <fullName evidence="3">Methyltransferase</fullName>
    </recommendedName>
</protein>
<accession>A0A0F7TCM0</accession>
<name>A0A0F7TCM0_PENBI</name>
<evidence type="ECO:0000313" key="2">
    <source>
        <dbReference type="Proteomes" id="UP000042958"/>
    </source>
</evidence>
<dbReference type="OrthoDB" id="184880at2759"/>
<dbReference type="PANTHER" id="PTHR43591:SF105">
    <property type="entry name" value="METHYLTRANSFERASE DOMAIN-CONTAINING PROTEIN-RELATED"/>
    <property type="match status" value="1"/>
</dbReference>
<dbReference type="EMBL" id="CDHK01000001">
    <property type="protein sequence ID" value="CEJ54140.1"/>
    <property type="molecule type" value="Genomic_DNA"/>
</dbReference>
<dbReference type="Proteomes" id="UP000042958">
    <property type="component" value="Unassembled WGS sequence"/>
</dbReference>
<dbReference type="CDD" id="cd02440">
    <property type="entry name" value="AdoMet_MTases"/>
    <property type="match status" value="1"/>
</dbReference>
<evidence type="ECO:0000313" key="1">
    <source>
        <dbReference type="EMBL" id="CEJ54140.1"/>
    </source>
</evidence>
<keyword evidence="2" id="KW-1185">Reference proteome</keyword>
<dbReference type="AlphaFoldDB" id="A0A0F7TCM0"/>